<feature type="transmembrane region" description="Helical" evidence="5">
    <location>
        <begin position="163"/>
        <end position="183"/>
    </location>
</feature>
<feature type="transmembrane region" description="Helical" evidence="5">
    <location>
        <begin position="328"/>
        <end position="347"/>
    </location>
</feature>
<keyword evidence="3 5" id="KW-1133">Transmembrane helix</keyword>
<feature type="transmembrane region" description="Helical" evidence="5">
    <location>
        <begin position="98"/>
        <end position="118"/>
    </location>
</feature>
<dbReference type="GO" id="GO:0005886">
    <property type="term" value="C:plasma membrane"/>
    <property type="evidence" value="ECO:0007669"/>
    <property type="project" value="TreeGrafter"/>
</dbReference>
<reference evidence="7 8" key="1">
    <citation type="submission" date="2019-02" db="EMBL/GenBank/DDBJ databases">
        <title>Deep-cultivation of Planctomycetes and their phenomic and genomic characterization uncovers novel biology.</title>
        <authorList>
            <person name="Wiegand S."/>
            <person name="Jogler M."/>
            <person name="Boedeker C."/>
            <person name="Pinto D."/>
            <person name="Vollmers J."/>
            <person name="Rivas-Marin E."/>
            <person name="Kohn T."/>
            <person name="Peeters S.H."/>
            <person name="Heuer A."/>
            <person name="Rast P."/>
            <person name="Oberbeckmann S."/>
            <person name="Bunk B."/>
            <person name="Jeske O."/>
            <person name="Meyerdierks A."/>
            <person name="Storesund J.E."/>
            <person name="Kallscheuer N."/>
            <person name="Luecker S."/>
            <person name="Lage O.M."/>
            <person name="Pohl T."/>
            <person name="Merkel B.J."/>
            <person name="Hornburger P."/>
            <person name="Mueller R.-W."/>
            <person name="Bruemmer F."/>
            <person name="Labrenz M."/>
            <person name="Spormann A.M."/>
            <person name="Op den Camp H."/>
            <person name="Overmann J."/>
            <person name="Amann R."/>
            <person name="Jetten M.S.M."/>
            <person name="Mascher T."/>
            <person name="Medema M.H."/>
            <person name="Devos D.P."/>
            <person name="Kaster A.-K."/>
            <person name="Ovreas L."/>
            <person name="Rohde M."/>
            <person name="Galperin M.Y."/>
            <person name="Jogler C."/>
        </authorList>
    </citation>
    <scope>NUCLEOTIDE SEQUENCE [LARGE SCALE GENOMIC DNA]</scope>
    <source>
        <strain evidence="7 8">Mal33</strain>
    </source>
</reference>
<gene>
    <name evidence="7" type="primary">yrbG_1</name>
    <name evidence="7" type="ORF">Mal33_12450</name>
</gene>
<feature type="transmembrane region" description="Helical" evidence="5">
    <location>
        <begin position="125"/>
        <end position="143"/>
    </location>
</feature>
<keyword evidence="2 5" id="KW-0812">Transmembrane</keyword>
<sequence>MDYLFLLLGLAVLVVGAELLVRGAVTLAEVARISPLVIGLTVVAFGTSAPELAVSTISSLHGDSAIALGNVVGSNILNVLLILGVSAVIVPLSVSSQLIRLDVPIMIGVSVFIWLAAVDGAIGRGEAVCMLLTFTCYTVWLIRAGRKESDGNADDSNQAPKPSLIRLSLNIAILLAGLALLVWGAKMLVDSATSIARSLGVNDIVIGLTIVAAGTSLPELATSVVAAIKGQRDIAVGNIVGSNVFNLLMVLATASVVSKSGISVAPEVLWFDVVVMVLTAILCLPIFVSHAAVSRVEGVVMLLLYATYTFLLLAASQQFSWASNVKSAFAFGFFPLVCIVVSCLAWRDRNNTKDHTGSE</sequence>
<dbReference type="InterPro" id="IPR004481">
    <property type="entry name" value="K/Na/Ca-exchanger"/>
</dbReference>
<dbReference type="PANTHER" id="PTHR10846:SF8">
    <property type="entry name" value="INNER MEMBRANE PROTEIN YRBG"/>
    <property type="match status" value="1"/>
</dbReference>
<protein>
    <submittedName>
        <fullName evidence="7">Inner membrane protein YrbG</fullName>
    </submittedName>
</protein>
<dbReference type="Pfam" id="PF01699">
    <property type="entry name" value="Na_Ca_ex"/>
    <property type="match status" value="2"/>
</dbReference>
<evidence type="ECO:0000259" key="6">
    <source>
        <dbReference type="Pfam" id="PF01699"/>
    </source>
</evidence>
<keyword evidence="8" id="KW-1185">Reference proteome</keyword>
<evidence type="ECO:0000313" key="7">
    <source>
        <dbReference type="EMBL" id="QDV55275.1"/>
    </source>
</evidence>
<accession>A0A518IQA2</accession>
<feature type="domain" description="Sodium/calcium exchanger membrane region" evidence="6">
    <location>
        <begin position="3"/>
        <end position="142"/>
    </location>
</feature>
<dbReference type="GO" id="GO:0005262">
    <property type="term" value="F:calcium channel activity"/>
    <property type="evidence" value="ECO:0007669"/>
    <property type="project" value="TreeGrafter"/>
</dbReference>
<evidence type="ECO:0000256" key="5">
    <source>
        <dbReference type="SAM" id="Phobius"/>
    </source>
</evidence>
<proteinExistence type="predicted"/>
<dbReference type="PANTHER" id="PTHR10846">
    <property type="entry name" value="SODIUM/POTASSIUM/CALCIUM EXCHANGER"/>
    <property type="match status" value="1"/>
</dbReference>
<evidence type="ECO:0000313" key="8">
    <source>
        <dbReference type="Proteomes" id="UP000316770"/>
    </source>
</evidence>
<dbReference type="GO" id="GO:0006874">
    <property type="term" value="P:intracellular calcium ion homeostasis"/>
    <property type="evidence" value="ECO:0007669"/>
    <property type="project" value="TreeGrafter"/>
</dbReference>
<dbReference type="NCBIfam" id="TIGR00367">
    <property type="entry name" value="calcium/sodium antiporter"/>
    <property type="match status" value="1"/>
</dbReference>
<dbReference type="GO" id="GO:0008273">
    <property type="term" value="F:calcium, potassium:sodium antiporter activity"/>
    <property type="evidence" value="ECO:0007669"/>
    <property type="project" value="TreeGrafter"/>
</dbReference>
<dbReference type="RefSeq" id="WP_145283071.1">
    <property type="nucleotide sequence ID" value="NZ_CP036318.1"/>
</dbReference>
<feature type="transmembrane region" description="Helical" evidence="5">
    <location>
        <begin position="298"/>
        <end position="316"/>
    </location>
</feature>
<feature type="transmembrane region" description="Helical" evidence="5">
    <location>
        <begin position="33"/>
        <end position="54"/>
    </location>
</feature>
<feature type="domain" description="Sodium/calcium exchanger membrane region" evidence="6">
    <location>
        <begin position="171"/>
        <end position="313"/>
    </location>
</feature>
<dbReference type="AlphaFoldDB" id="A0A518IQA2"/>
<evidence type="ECO:0000256" key="4">
    <source>
        <dbReference type="ARBA" id="ARBA00023136"/>
    </source>
</evidence>
<dbReference type="Gene3D" id="1.20.1420.30">
    <property type="entry name" value="NCX, central ion-binding region"/>
    <property type="match status" value="1"/>
</dbReference>
<name>A0A518IQA2_9BACT</name>
<comment type="subcellular location">
    <subcellularLocation>
        <location evidence="1">Membrane</location>
        <topology evidence="1">Multi-pass membrane protein</topology>
    </subcellularLocation>
</comment>
<dbReference type="Proteomes" id="UP000316770">
    <property type="component" value="Chromosome"/>
</dbReference>
<dbReference type="InterPro" id="IPR044880">
    <property type="entry name" value="NCX_ion-bd_dom_sf"/>
</dbReference>
<dbReference type="InterPro" id="IPR004837">
    <property type="entry name" value="NaCa_Exmemb"/>
</dbReference>
<feature type="transmembrane region" description="Helical" evidence="5">
    <location>
        <begin position="269"/>
        <end position="292"/>
    </location>
</feature>
<evidence type="ECO:0000256" key="1">
    <source>
        <dbReference type="ARBA" id="ARBA00004141"/>
    </source>
</evidence>
<evidence type="ECO:0000256" key="3">
    <source>
        <dbReference type="ARBA" id="ARBA00022989"/>
    </source>
</evidence>
<keyword evidence="4 5" id="KW-0472">Membrane</keyword>
<dbReference type="EMBL" id="CP036318">
    <property type="protein sequence ID" value="QDV55275.1"/>
    <property type="molecule type" value="Genomic_DNA"/>
</dbReference>
<feature type="transmembrane region" description="Helical" evidence="5">
    <location>
        <begin position="66"/>
        <end position="92"/>
    </location>
</feature>
<evidence type="ECO:0000256" key="2">
    <source>
        <dbReference type="ARBA" id="ARBA00022692"/>
    </source>
</evidence>
<organism evidence="7 8">
    <name type="scientific">Rosistilla oblonga</name>
    <dbReference type="NCBI Taxonomy" id="2527990"/>
    <lineage>
        <taxon>Bacteria</taxon>
        <taxon>Pseudomonadati</taxon>
        <taxon>Planctomycetota</taxon>
        <taxon>Planctomycetia</taxon>
        <taxon>Pirellulales</taxon>
        <taxon>Pirellulaceae</taxon>
        <taxon>Rosistilla</taxon>
    </lineage>
</organism>
<feature type="transmembrane region" description="Helical" evidence="5">
    <location>
        <begin position="234"/>
        <end position="257"/>
    </location>
</feature>
<feature type="transmembrane region" description="Helical" evidence="5">
    <location>
        <begin position="204"/>
        <end position="228"/>
    </location>
</feature>